<dbReference type="OrthoDB" id="10017160at2759"/>
<reference evidence="1 2" key="1">
    <citation type="journal article" date="2019" name="Sci. Rep.">
        <title>Orb-weaving spider Araneus ventricosus genome elucidates the spidroin gene catalogue.</title>
        <authorList>
            <person name="Kono N."/>
            <person name="Nakamura H."/>
            <person name="Ohtoshi R."/>
            <person name="Moran D.A.P."/>
            <person name="Shinohara A."/>
            <person name="Yoshida Y."/>
            <person name="Fujiwara M."/>
            <person name="Mori M."/>
            <person name="Tomita M."/>
            <person name="Arakawa K."/>
        </authorList>
    </citation>
    <scope>NUCLEOTIDE SEQUENCE [LARGE SCALE GENOMIC DNA]</scope>
</reference>
<gene>
    <name evidence="1" type="ORF">AVEN_71201_1</name>
</gene>
<evidence type="ECO:0000313" key="2">
    <source>
        <dbReference type="Proteomes" id="UP000499080"/>
    </source>
</evidence>
<accession>A0A4Y2HRS8</accession>
<comment type="caution">
    <text evidence="1">The sequence shown here is derived from an EMBL/GenBank/DDBJ whole genome shotgun (WGS) entry which is preliminary data.</text>
</comment>
<keyword evidence="2" id="KW-1185">Reference proteome</keyword>
<dbReference type="AlphaFoldDB" id="A0A4Y2HRS8"/>
<evidence type="ECO:0000313" key="1">
    <source>
        <dbReference type="EMBL" id="GBM67873.1"/>
    </source>
</evidence>
<dbReference type="Proteomes" id="UP000499080">
    <property type="component" value="Unassembled WGS sequence"/>
</dbReference>
<name>A0A4Y2HRS8_ARAVE</name>
<sequence length="122" mass="13813">MFKKGDQRSWIKFEVARGKDASECHHTLREACALPYRTFVDDRALRCCHQQTPFQRYPMASQHLAKAGPIRSGPSVQSGSEPVAFRPRKHIGILYSSKAPLDKLRDVTLLHIASAVRHAYLV</sequence>
<proteinExistence type="predicted"/>
<organism evidence="1 2">
    <name type="scientific">Araneus ventricosus</name>
    <name type="common">Orbweaver spider</name>
    <name type="synonym">Epeira ventricosa</name>
    <dbReference type="NCBI Taxonomy" id="182803"/>
    <lineage>
        <taxon>Eukaryota</taxon>
        <taxon>Metazoa</taxon>
        <taxon>Ecdysozoa</taxon>
        <taxon>Arthropoda</taxon>
        <taxon>Chelicerata</taxon>
        <taxon>Arachnida</taxon>
        <taxon>Araneae</taxon>
        <taxon>Araneomorphae</taxon>
        <taxon>Entelegynae</taxon>
        <taxon>Araneoidea</taxon>
        <taxon>Araneidae</taxon>
        <taxon>Araneus</taxon>
    </lineage>
</organism>
<protein>
    <submittedName>
        <fullName evidence="1">Uncharacterized protein</fullName>
    </submittedName>
</protein>
<dbReference type="EMBL" id="BGPR01002109">
    <property type="protein sequence ID" value="GBM67873.1"/>
    <property type="molecule type" value="Genomic_DNA"/>
</dbReference>